<dbReference type="Pfam" id="PF05343">
    <property type="entry name" value="Peptidase_M42"/>
    <property type="match status" value="1"/>
</dbReference>
<dbReference type="SUPFAM" id="SSF101821">
    <property type="entry name" value="Aminopeptidase/glucanase lid domain"/>
    <property type="match status" value="1"/>
</dbReference>
<dbReference type="CDD" id="cd05656">
    <property type="entry name" value="M42_Frv"/>
    <property type="match status" value="1"/>
</dbReference>
<keyword evidence="5" id="KW-0378">Hydrolase</keyword>
<comment type="caution">
    <text evidence="9">The sequence shown here is derived from an EMBL/GenBank/DDBJ whole genome shotgun (WGS) entry which is preliminary data.</text>
</comment>
<dbReference type="Gene3D" id="2.40.30.40">
    <property type="entry name" value="Peptidase M42, domain 2"/>
    <property type="match status" value="1"/>
</dbReference>
<dbReference type="InterPro" id="IPR051464">
    <property type="entry name" value="Peptidase_M42_aminopept"/>
</dbReference>
<comment type="similarity">
    <text evidence="1 6">Belongs to the peptidase M42 family.</text>
</comment>
<dbReference type="GO" id="GO:0046872">
    <property type="term" value="F:metal ion binding"/>
    <property type="evidence" value="ECO:0007669"/>
    <property type="project" value="UniProtKB-UniRule"/>
</dbReference>
<feature type="binding site" evidence="8">
    <location>
        <position position="213"/>
    </location>
    <ligand>
        <name>Zn(2+)</name>
        <dbReference type="ChEBI" id="CHEBI:29105"/>
        <label>2</label>
    </ligand>
</feature>
<name>A0A328VKI6_9CHLR</name>
<organism evidence="9 10">
    <name type="scientific">Thermogemmatispora tikiterensis</name>
    <dbReference type="NCBI Taxonomy" id="1825093"/>
    <lineage>
        <taxon>Bacteria</taxon>
        <taxon>Bacillati</taxon>
        <taxon>Chloroflexota</taxon>
        <taxon>Ktedonobacteria</taxon>
        <taxon>Thermogemmatisporales</taxon>
        <taxon>Thermogemmatisporaceae</taxon>
        <taxon>Thermogemmatispora</taxon>
    </lineage>
</organism>
<evidence type="ECO:0000313" key="10">
    <source>
        <dbReference type="Proteomes" id="UP000248706"/>
    </source>
</evidence>
<gene>
    <name evidence="9" type="ORF">A4R35_17975</name>
</gene>
<evidence type="ECO:0000256" key="3">
    <source>
        <dbReference type="ARBA" id="ARBA00022670"/>
    </source>
</evidence>
<reference evidence="9 10" key="1">
    <citation type="submission" date="2016-08" db="EMBL/GenBank/DDBJ databases">
        <title>Analysis of Carbohydrate Active Enzymes in Thermogemmatispora T81 Reveals Carbohydrate Degradation Ability.</title>
        <authorList>
            <person name="Tomazini A."/>
            <person name="Lal S."/>
            <person name="Stott M."/>
            <person name="Henrissat B."/>
            <person name="Polikarpov I."/>
            <person name="Sparling R."/>
            <person name="Levin D.B."/>
        </authorList>
    </citation>
    <scope>NUCLEOTIDE SEQUENCE [LARGE SCALE GENOMIC DNA]</scope>
    <source>
        <strain evidence="9 10">T81</strain>
    </source>
</reference>
<evidence type="ECO:0000313" key="9">
    <source>
        <dbReference type="EMBL" id="RAQ97431.1"/>
    </source>
</evidence>
<evidence type="ECO:0000256" key="7">
    <source>
        <dbReference type="PIRSR" id="PIRSR001123-1"/>
    </source>
</evidence>
<evidence type="ECO:0000256" key="1">
    <source>
        <dbReference type="ARBA" id="ARBA00006272"/>
    </source>
</evidence>
<evidence type="ECO:0000256" key="8">
    <source>
        <dbReference type="PIRSR" id="PIRSR001123-2"/>
    </source>
</evidence>
<evidence type="ECO:0000256" key="2">
    <source>
        <dbReference type="ARBA" id="ARBA00022438"/>
    </source>
</evidence>
<keyword evidence="10" id="KW-1185">Reference proteome</keyword>
<dbReference type="PANTHER" id="PTHR32481:SF20">
    <property type="entry name" value="AMINOPEPTIDASE YSDC"/>
    <property type="match status" value="1"/>
</dbReference>
<feature type="binding site" evidence="8">
    <location>
        <position position="178"/>
    </location>
    <ligand>
        <name>Zn(2+)</name>
        <dbReference type="ChEBI" id="CHEBI:29105"/>
        <label>2</label>
    </ligand>
</feature>
<evidence type="ECO:0000256" key="6">
    <source>
        <dbReference type="PIRNR" id="PIRNR001123"/>
    </source>
</evidence>
<protein>
    <recommendedName>
        <fullName evidence="11">Hydrolase</fullName>
    </recommendedName>
</protein>
<dbReference type="InterPro" id="IPR008007">
    <property type="entry name" value="Peptidase_M42"/>
</dbReference>
<evidence type="ECO:0000256" key="4">
    <source>
        <dbReference type="ARBA" id="ARBA00022723"/>
    </source>
</evidence>
<evidence type="ECO:0008006" key="11">
    <source>
        <dbReference type="Google" id="ProtNLM"/>
    </source>
</evidence>
<dbReference type="RefSeq" id="WP_189362006.1">
    <property type="nucleotide sequence ID" value="NZ_MCIF01000002.1"/>
</dbReference>
<feature type="active site" description="Proton acceptor" evidence="7">
    <location>
        <position position="212"/>
    </location>
</feature>
<keyword evidence="4 8" id="KW-0479">Metal-binding</keyword>
<keyword evidence="3" id="KW-0645">Protease</keyword>
<dbReference type="GO" id="GO:0004177">
    <property type="term" value="F:aminopeptidase activity"/>
    <property type="evidence" value="ECO:0007669"/>
    <property type="project" value="UniProtKB-UniRule"/>
</dbReference>
<dbReference type="PANTHER" id="PTHR32481">
    <property type="entry name" value="AMINOPEPTIDASE"/>
    <property type="match status" value="1"/>
</dbReference>
<dbReference type="InterPro" id="IPR023367">
    <property type="entry name" value="Peptidase_M42_dom2"/>
</dbReference>
<feature type="binding site" evidence="8">
    <location>
        <position position="235"/>
    </location>
    <ligand>
        <name>Zn(2+)</name>
        <dbReference type="ChEBI" id="CHEBI:29105"/>
        <label>1</label>
    </ligand>
</feature>
<dbReference type="PIRSF" id="PIRSF001123">
    <property type="entry name" value="PepA_GA"/>
    <property type="match status" value="1"/>
</dbReference>
<dbReference type="SUPFAM" id="SSF53187">
    <property type="entry name" value="Zn-dependent exopeptidases"/>
    <property type="match status" value="1"/>
</dbReference>
<accession>A0A328VKI6</accession>
<sequence length="355" mass="38600">MEEESHLSLLEELIERPSPSGFEQPVQEVVRRECARYADQVTTDVHGNVIAALHPEGRPRLMLTAHCDELGLMVRYIDEQGFLYFAPIGSFDPATLPGERVLLHTASGPVPGVIGVKPIHLQEEEERGKAPALKQLWIDIGASSKKEAEEIAPPGTVATRAARLQPLRGRLVTARGLDDKAGLYAVLETLRQVSAQREQLQTALYVVSAVQEEIGFRGVRTSAYEVQPELAIVVDVMPTADHPQTSRQEIGDVRIGAGPALTIGAHVNPRVYELLVQAAREAGLRYQLDPTPGRTSTDVDLLQVSRSGVATGLVNIPCRYLHTGSEVVSLEDVEATATLLTRFALALNAEVNLIP</sequence>
<feature type="binding site" evidence="8">
    <location>
        <position position="322"/>
    </location>
    <ligand>
        <name>Zn(2+)</name>
        <dbReference type="ChEBI" id="CHEBI:29105"/>
        <label>2</label>
    </ligand>
</feature>
<dbReference type="AlphaFoldDB" id="A0A328VKI6"/>
<dbReference type="GO" id="GO:0006508">
    <property type="term" value="P:proteolysis"/>
    <property type="evidence" value="ECO:0007669"/>
    <property type="project" value="UniProtKB-KW"/>
</dbReference>
<comment type="cofactor">
    <cofactor evidence="8">
        <name>a divalent metal cation</name>
        <dbReference type="ChEBI" id="CHEBI:60240"/>
    </cofactor>
    <text evidence="8">Binds 2 divalent metal cations per subunit.</text>
</comment>
<keyword evidence="2" id="KW-0031">Aminopeptidase</keyword>
<dbReference type="EMBL" id="MCIF01000002">
    <property type="protein sequence ID" value="RAQ97431.1"/>
    <property type="molecule type" value="Genomic_DNA"/>
</dbReference>
<dbReference type="Proteomes" id="UP000248706">
    <property type="component" value="Unassembled WGS sequence"/>
</dbReference>
<feature type="binding site" evidence="8">
    <location>
        <position position="178"/>
    </location>
    <ligand>
        <name>Zn(2+)</name>
        <dbReference type="ChEBI" id="CHEBI:29105"/>
        <label>1</label>
    </ligand>
</feature>
<evidence type="ECO:0000256" key="5">
    <source>
        <dbReference type="ARBA" id="ARBA00022801"/>
    </source>
</evidence>
<proteinExistence type="inferred from homology"/>
<feature type="binding site" evidence="8">
    <location>
        <position position="66"/>
    </location>
    <ligand>
        <name>Zn(2+)</name>
        <dbReference type="ChEBI" id="CHEBI:29105"/>
        <label>1</label>
    </ligand>
</feature>
<dbReference type="Gene3D" id="3.40.630.10">
    <property type="entry name" value="Zn peptidases"/>
    <property type="match status" value="1"/>
</dbReference>